<dbReference type="Proteomes" id="UP001385951">
    <property type="component" value="Unassembled WGS sequence"/>
</dbReference>
<reference evidence="3 4" key="1">
    <citation type="submission" date="2022-09" db="EMBL/GenBank/DDBJ databases">
        <authorList>
            <person name="Palmer J.M."/>
        </authorList>
    </citation>
    <scope>NUCLEOTIDE SEQUENCE [LARGE SCALE GENOMIC DNA]</scope>
    <source>
        <strain evidence="3 4">DSM 7382</strain>
    </source>
</reference>
<dbReference type="SUPFAM" id="SSF51905">
    <property type="entry name" value="FAD/NAD(P)-binding domain"/>
    <property type="match status" value="1"/>
</dbReference>
<evidence type="ECO:0000256" key="1">
    <source>
        <dbReference type="SAM" id="MobiDB-lite"/>
    </source>
</evidence>
<dbReference type="EMBL" id="JASBNA010000011">
    <property type="protein sequence ID" value="KAK7688082.1"/>
    <property type="molecule type" value="Genomic_DNA"/>
</dbReference>
<evidence type="ECO:0000259" key="2">
    <source>
        <dbReference type="Pfam" id="PF01266"/>
    </source>
</evidence>
<feature type="region of interest" description="Disordered" evidence="1">
    <location>
        <begin position="1"/>
        <end position="23"/>
    </location>
</feature>
<dbReference type="InterPro" id="IPR006076">
    <property type="entry name" value="FAD-dep_OxRdtase"/>
</dbReference>
<dbReference type="Gene3D" id="3.30.9.10">
    <property type="entry name" value="D-Amino Acid Oxidase, subunit A, domain 2"/>
    <property type="match status" value="1"/>
</dbReference>
<organism evidence="3 4">
    <name type="scientific">Cerrena zonata</name>
    <dbReference type="NCBI Taxonomy" id="2478898"/>
    <lineage>
        <taxon>Eukaryota</taxon>
        <taxon>Fungi</taxon>
        <taxon>Dikarya</taxon>
        <taxon>Basidiomycota</taxon>
        <taxon>Agaricomycotina</taxon>
        <taxon>Agaricomycetes</taxon>
        <taxon>Polyporales</taxon>
        <taxon>Cerrenaceae</taxon>
        <taxon>Cerrena</taxon>
    </lineage>
</organism>
<evidence type="ECO:0000313" key="3">
    <source>
        <dbReference type="EMBL" id="KAK7688082.1"/>
    </source>
</evidence>
<dbReference type="InterPro" id="IPR036188">
    <property type="entry name" value="FAD/NAD-bd_sf"/>
</dbReference>
<feature type="domain" description="FAD dependent oxidoreductase" evidence="2">
    <location>
        <begin position="2"/>
        <end position="270"/>
    </location>
</feature>
<name>A0AAW0G981_9APHY</name>
<proteinExistence type="predicted"/>
<evidence type="ECO:0000313" key="4">
    <source>
        <dbReference type="Proteomes" id="UP001385951"/>
    </source>
</evidence>
<accession>A0AAW0G981</accession>
<dbReference type="AlphaFoldDB" id="A0AAW0G981"/>
<dbReference type="PANTHER" id="PTHR13847">
    <property type="entry name" value="SARCOSINE DEHYDROGENASE-RELATED"/>
    <property type="match status" value="1"/>
</dbReference>
<gene>
    <name evidence="3" type="ORF">QCA50_008452</name>
</gene>
<protein>
    <recommendedName>
        <fullName evidence="2">FAD dependent oxidoreductase domain-containing protein</fullName>
    </recommendedName>
</protein>
<dbReference type="Pfam" id="PF01266">
    <property type="entry name" value="DAO"/>
    <property type="match status" value="1"/>
</dbReference>
<dbReference type="GO" id="GO:0005737">
    <property type="term" value="C:cytoplasm"/>
    <property type="evidence" value="ECO:0007669"/>
    <property type="project" value="TreeGrafter"/>
</dbReference>
<keyword evidence="4" id="KW-1185">Reference proteome</keyword>
<sequence length="322" mass="35141">MLDARDVCSGATGRNGGHINPPLYHDYTELRKEHGEEMAKRLIQFRLAHFKELHSIAVSEDILEYSQCRKTETFDVHTTSQTFEEAKEGLDAWKAAMPTESSSFQVSEGSDASSKFGLAPGIAGCIRGDGGAIHPYRFVTSLLSKLLQSHPKNFFLSCNNACTSIDPPSPSSKLYTVHTEKGSITTSHIIHATNGWVSHLVPPLREKILPVRGTMSAQRPGTTLNTKSTLAGDRAFIFYTGTVGYDYLTQLPSGENELMFGGGWASSMDAAFADVGEVDDTSFSWPVASHLAGALPLYFGAENWGKEKEPEETDDERTSGVK</sequence>
<comment type="caution">
    <text evidence="3">The sequence shown here is derived from an EMBL/GenBank/DDBJ whole genome shotgun (WGS) entry which is preliminary data.</text>
</comment>
<dbReference type="PANTHER" id="PTHR13847:SF213">
    <property type="entry name" value="DEPENDENT OXIDOREDUCTASE, PUTATIVE-RELATED"/>
    <property type="match status" value="1"/>
</dbReference>
<dbReference type="Gene3D" id="3.50.50.60">
    <property type="entry name" value="FAD/NAD(P)-binding domain"/>
    <property type="match status" value="1"/>
</dbReference>